<evidence type="ECO:0000256" key="1">
    <source>
        <dbReference type="ARBA" id="ARBA00022723"/>
    </source>
</evidence>
<reference evidence="8" key="1">
    <citation type="journal article" date="2023" name="Mol. Phylogenet. Evol.">
        <title>Genome-scale phylogeny and comparative genomics of the fungal order Sordariales.</title>
        <authorList>
            <person name="Hensen N."/>
            <person name="Bonometti L."/>
            <person name="Westerberg I."/>
            <person name="Brannstrom I.O."/>
            <person name="Guillou S."/>
            <person name="Cros-Aarteil S."/>
            <person name="Calhoun S."/>
            <person name="Haridas S."/>
            <person name="Kuo A."/>
            <person name="Mondo S."/>
            <person name="Pangilinan J."/>
            <person name="Riley R."/>
            <person name="LaButti K."/>
            <person name="Andreopoulos B."/>
            <person name="Lipzen A."/>
            <person name="Chen C."/>
            <person name="Yan M."/>
            <person name="Daum C."/>
            <person name="Ng V."/>
            <person name="Clum A."/>
            <person name="Steindorff A."/>
            <person name="Ohm R.A."/>
            <person name="Martin F."/>
            <person name="Silar P."/>
            <person name="Natvig D.O."/>
            <person name="Lalanne C."/>
            <person name="Gautier V."/>
            <person name="Ament-Velasquez S.L."/>
            <person name="Kruys A."/>
            <person name="Hutchinson M.I."/>
            <person name="Powell A.J."/>
            <person name="Barry K."/>
            <person name="Miller A.N."/>
            <person name="Grigoriev I.V."/>
            <person name="Debuchy R."/>
            <person name="Gladieux P."/>
            <person name="Hiltunen Thoren M."/>
            <person name="Johannesson H."/>
        </authorList>
    </citation>
    <scope>NUCLEOTIDE SEQUENCE</scope>
    <source>
        <strain evidence="8">CBS 118394</strain>
    </source>
</reference>
<accession>A0AAE0HTD1</accession>
<gene>
    <name evidence="8" type="ORF">B0H66DRAFT_396148</name>
</gene>
<dbReference type="SUPFAM" id="SSF57701">
    <property type="entry name" value="Zn2/Cys6 DNA-binding domain"/>
    <property type="match status" value="1"/>
</dbReference>
<comment type="caution">
    <text evidence="8">The sequence shown here is derived from an EMBL/GenBank/DDBJ whole genome shotgun (WGS) entry which is preliminary data.</text>
</comment>
<evidence type="ECO:0000256" key="2">
    <source>
        <dbReference type="ARBA" id="ARBA00022833"/>
    </source>
</evidence>
<dbReference type="GO" id="GO:0003677">
    <property type="term" value="F:DNA binding"/>
    <property type="evidence" value="ECO:0007669"/>
    <property type="project" value="UniProtKB-KW"/>
</dbReference>
<dbReference type="PANTHER" id="PTHR36206:SF16">
    <property type="entry name" value="TRANSCRIPTION FACTOR DOMAIN-CONTAINING PROTEIN-RELATED"/>
    <property type="match status" value="1"/>
</dbReference>
<dbReference type="GO" id="GO:0000981">
    <property type="term" value="F:DNA-binding transcription factor activity, RNA polymerase II-specific"/>
    <property type="evidence" value="ECO:0007669"/>
    <property type="project" value="InterPro"/>
</dbReference>
<feature type="domain" description="Zn(2)-C6 fungal-type" evidence="7">
    <location>
        <begin position="12"/>
        <end position="40"/>
    </location>
</feature>
<dbReference type="Gene3D" id="4.10.240.10">
    <property type="entry name" value="Zn(2)-C6 fungal-type DNA-binding domain"/>
    <property type="match status" value="1"/>
</dbReference>
<dbReference type="SMART" id="SM00066">
    <property type="entry name" value="GAL4"/>
    <property type="match status" value="1"/>
</dbReference>
<dbReference type="Proteomes" id="UP001283341">
    <property type="component" value="Unassembled WGS sequence"/>
</dbReference>
<dbReference type="CDD" id="cd00067">
    <property type="entry name" value="GAL4"/>
    <property type="match status" value="1"/>
</dbReference>
<keyword evidence="1" id="KW-0479">Metal-binding</keyword>
<dbReference type="InterPro" id="IPR036864">
    <property type="entry name" value="Zn2-C6_fun-type_DNA-bd_sf"/>
</dbReference>
<evidence type="ECO:0000313" key="8">
    <source>
        <dbReference type="EMBL" id="KAK3312252.1"/>
    </source>
</evidence>
<evidence type="ECO:0000313" key="9">
    <source>
        <dbReference type="Proteomes" id="UP001283341"/>
    </source>
</evidence>
<dbReference type="AlphaFoldDB" id="A0AAE0HTD1"/>
<evidence type="ECO:0000256" key="5">
    <source>
        <dbReference type="ARBA" id="ARBA00023163"/>
    </source>
</evidence>
<evidence type="ECO:0000256" key="3">
    <source>
        <dbReference type="ARBA" id="ARBA00023015"/>
    </source>
</evidence>
<dbReference type="PROSITE" id="PS00463">
    <property type="entry name" value="ZN2_CY6_FUNGAL_1"/>
    <property type="match status" value="1"/>
</dbReference>
<dbReference type="InterPro" id="IPR052360">
    <property type="entry name" value="Transcr_Regulatory_Proteins"/>
</dbReference>
<keyword evidence="6" id="KW-0539">Nucleus</keyword>
<organism evidence="8 9">
    <name type="scientific">Apodospora peruviana</name>
    <dbReference type="NCBI Taxonomy" id="516989"/>
    <lineage>
        <taxon>Eukaryota</taxon>
        <taxon>Fungi</taxon>
        <taxon>Dikarya</taxon>
        <taxon>Ascomycota</taxon>
        <taxon>Pezizomycotina</taxon>
        <taxon>Sordariomycetes</taxon>
        <taxon>Sordariomycetidae</taxon>
        <taxon>Sordariales</taxon>
        <taxon>Lasiosphaeriaceae</taxon>
        <taxon>Apodospora</taxon>
    </lineage>
</organism>
<keyword evidence="4" id="KW-0238">DNA-binding</keyword>
<protein>
    <submittedName>
        <fullName evidence="8">C6 zinc finger protein</fullName>
    </submittedName>
</protein>
<dbReference type="Pfam" id="PF00172">
    <property type="entry name" value="Zn_clus"/>
    <property type="match status" value="1"/>
</dbReference>
<proteinExistence type="predicted"/>
<dbReference type="InterPro" id="IPR001138">
    <property type="entry name" value="Zn2Cys6_DnaBD"/>
</dbReference>
<dbReference type="EMBL" id="JAUEDM010000009">
    <property type="protein sequence ID" value="KAK3312252.1"/>
    <property type="molecule type" value="Genomic_DNA"/>
</dbReference>
<sequence>MPRKGSPKVRTGCITCKIRRVKCDEAKPSCKKCTTTGRTCDGYTSQPYATPLSSGLRLHVSESEFRALDFFFHRNIASAITSNLDTELFWTHTVQQASQREPAVRHAVAAISSLYECLGTARTPQRNTFALQQYNRAIAELVTTTPDEATILFVCVLMICVEFLLGDIKAAINHCRHGVIILNRSSVLQSTRDQLLPIFCRLSISPYFFESSPPMFSLLAGLELPGHDFARHSHLNTAQLRCALEVLTYRGARLMRIGVECRRSDTPILPDNLNEQCLLRASLQYWSVAFQRFKDSTSFSASEIMTQTCNLLEVKRLIVTVWIDCALDPNESGYDRHIETFRTMVSLSAMVLESASPTPGQPRPRFTFEMGFLPLLYFVSVKCRCLHTRVAALRLIRSLSASRENLWDADTSFRMGKRIVLLENGVDVDGLDLDVSWDAMAGMLWQIPEERRMLDLVMEPGLEVDADGVGWRVASCLTRGNEGKLRLLRERVPFGF</sequence>
<dbReference type="GO" id="GO:0008270">
    <property type="term" value="F:zinc ion binding"/>
    <property type="evidence" value="ECO:0007669"/>
    <property type="project" value="InterPro"/>
</dbReference>
<keyword evidence="5" id="KW-0804">Transcription</keyword>
<keyword evidence="9" id="KW-1185">Reference proteome</keyword>
<dbReference type="PANTHER" id="PTHR36206">
    <property type="entry name" value="ASPERCRYPTIN BIOSYNTHESIS CLUSTER-SPECIFIC TRANSCRIPTION REGULATOR ATNN-RELATED"/>
    <property type="match status" value="1"/>
</dbReference>
<evidence type="ECO:0000256" key="6">
    <source>
        <dbReference type="ARBA" id="ARBA00023242"/>
    </source>
</evidence>
<keyword evidence="3" id="KW-0805">Transcription regulation</keyword>
<evidence type="ECO:0000259" key="7">
    <source>
        <dbReference type="PROSITE" id="PS50048"/>
    </source>
</evidence>
<dbReference type="PROSITE" id="PS50048">
    <property type="entry name" value="ZN2_CY6_FUNGAL_2"/>
    <property type="match status" value="1"/>
</dbReference>
<keyword evidence="2" id="KW-0862">Zinc</keyword>
<evidence type="ECO:0000256" key="4">
    <source>
        <dbReference type="ARBA" id="ARBA00023125"/>
    </source>
</evidence>
<name>A0AAE0HTD1_9PEZI</name>
<reference evidence="8" key="2">
    <citation type="submission" date="2023-06" db="EMBL/GenBank/DDBJ databases">
        <authorList>
            <consortium name="Lawrence Berkeley National Laboratory"/>
            <person name="Haridas S."/>
            <person name="Hensen N."/>
            <person name="Bonometti L."/>
            <person name="Westerberg I."/>
            <person name="Brannstrom I.O."/>
            <person name="Guillou S."/>
            <person name="Cros-Aarteil S."/>
            <person name="Calhoun S."/>
            <person name="Kuo A."/>
            <person name="Mondo S."/>
            <person name="Pangilinan J."/>
            <person name="Riley R."/>
            <person name="Labutti K."/>
            <person name="Andreopoulos B."/>
            <person name="Lipzen A."/>
            <person name="Chen C."/>
            <person name="Yanf M."/>
            <person name="Daum C."/>
            <person name="Ng V."/>
            <person name="Clum A."/>
            <person name="Steindorff A."/>
            <person name="Ohm R."/>
            <person name="Martin F."/>
            <person name="Silar P."/>
            <person name="Natvig D."/>
            <person name="Lalanne C."/>
            <person name="Gautier V."/>
            <person name="Ament-Velasquez S.L."/>
            <person name="Kruys A."/>
            <person name="Hutchinson M.I."/>
            <person name="Powell A.J."/>
            <person name="Barry K."/>
            <person name="Miller A.N."/>
            <person name="Grigoriev I.V."/>
            <person name="Debuchy R."/>
            <person name="Gladieux P."/>
            <person name="Thoren M.H."/>
            <person name="Johannesson H."/>
        </authorList>
    </citation>
    <scope>NUCLEOTIDE SEQUENCE</scope>
    <source>
        <strain evidence="8">CBS 118394</strain>
    </source>
</reference>